<evidence type="ECO:0000313" key="1">
    <source>
        <dbReference type="EMBL" id="MBM7692648.1"/>
    </source>
</evidence>
<dbReference type="InterPro" id="IPR009920">
    <property type="entry name" value="HEPPP_synth_su1"/>
</dbReference>
<dbReference type="EMBL" id="JAFBFI010000007">
    <property type="protein sequence ID" value="MBM7692648.1"/>
    <property type="molecule type" value="Genomic_DNA"/>
</dbReference>
<dbReference type="Gene3D" id="1.20.120.1450">
    <property type="match status" value="1"/>
</dbReference>
<dbReference type="GO" id="GO:0000010">
    <property type="term" value="F:heptaprenyl diphosphate synthase activity"/>
    <property type="evidence" value="ECO:0007669"/>
    <property type="project" value="UniProtKB-EC"/>
</dbReference>
<keyword evidence="2" id="KW-1185">Reference proteome</keyword>
<protein>
    <submittedName>
        <fullName evidence="1">Heptaprenyl diphosphate synthase</fullName>
        <ecNumber evidence="1">2.5.1.30</ecNumber>
    </submittedName>
</protein>
<evidence type="ECO:0000313" key="2">
    <source>
        <dbReference type="Proteomes" id="UP000823486"/>
    </source>
</evidence>
<proteinExistence type="predicted"/>
<gene>
    <name evidence="1" type="ORF">JOC77_002078</name>
</gene>
<reference evidence="1 2" key="1">
    <citation type="submission" date="2021-01" db="EMBL/GenBank/DDBJ databases">
        <title>Genomic Encyclopedia of Type Strains, Phase IV (KMG-IV): sequencing the most valuable type-strain genomes for metagenomic binning, comparative biology and taxonomic classification.</title>
        <authorList>
            <person name="Goeker M."/>
        </authorList>
    </citation>
    <scope>NUCLEOTIDE SEQUENCE [LARGE SCALE GENOMIC DNA]</scope>
    <source>
        <strain evidence="1 2">DSM 105482</strain>
    </source>
</reference>
<comment type="caution">
    <text evidence="1">The sequence shown here is derived from an EMBL/GenBank/DDBJ whole genome shotgun (WGS) entry which is preliminary data.</text>
</comment>
<accession>A0ABS2QJF8</accession>
<dbReference type="EC" id="2.5.1.30" evidence="1"/>
<dbReference type="Pfam" id="PF07307">
    <property type="entry name" value="HEPPP_synt_1"/>
    <property type="match status" value="1"/>
</dbReference>
<organism evidence="1 2">
    <name type="scientific">Peribacillus deserti</name>
    <dbReference type="NCBI Taxonomy" id="673318"/>
    <lineage>
        <taxon>Bacteria</taxon>
        <taxon>Bacillati</taxon>
        <taxon>Bacillota</taxon>
        <taxon>Bacilli</taxon>
        <taxon>Bacillales</taxon>
        <taxon>Bacillaceae</taxon>
        <taxon>Peribacillus</taxon>
    </lineage>
</organism>
<sequence>MLNLENNTSELMNIIEEAINHPYLLEYIDKPEIDTVKLELLMVLFNQTNMTDKEKKQTILAAMLVQMALDAHEKVTLSVPGEDTSDFLKSRQLTILAGDYFSGLYYSILAGLEKVNFITCLAAGIKDVNENKIKLYQASYETADELLESIKAIESALICKAADAAGQASFKKLFSDILLLKRLHEERSHYSQGSKTIVLNQFNEFLHAHEPSTDTLGFIDGQIASIFTSIQKSSVKHDVKTRFISRLDHMAKKL</sequence>
<name>A0ABS2QJF8_9BACI</name>
<dbReference type="Proteomes" id="UP000823486">
    <property type="component" value="Unassembled WGS sequence"/>
</dbReference>
<keyword evidence="1" id="KW-0808">Transferase</keyword>
<dbReference type="RefSeq" id="WP_204542522.1">
    <property type="nucleotide sequence ID" value="NZ_JAFBFI010000007.1"/>
</dbReference>